<reference evidence="1 2" key="1">
    <citation type="submission" date="2017-10" db="EMBL/GenBank/DDBJ databases">
        <title>Sphingobium yanoikuyae S72.</title>
        <authorList>
            <person name="Sanchez E."/>
            <person name="Bustos P."/>
            <person name="Mendoza P."/>
            <person name="Guo X."/>
            <person name="Mendoza A."/>
        </authorList>
    </citation>
    <scope>NUCLEOTIDE SEQUENCE [LARGE SCALE GENOMIC DNA]</scope>
    <source>
        <strain evidence="1 2">S72</strain>
    </source>
</reference>
<protein>
    <submittedName>
        <fullName evidence="1">Uncharacterized protein</fullName>
    </submittedName>
</protein>
<evidence type="ECO:0000313" key="2">
    <source>
        <dbReference type="Proteomes" id="UP000219422"/>
    </source>
</evidence>
<proteinExistence type="predicted"/>
<accession>A0A291MY40</accession>
<dbReference type="EMBL" id="CP023741">
    <property type="protein sequence ID" value="ATI80039.1"/>
    <property type="molecule type" value="Genomic_DNA"/>
</dbReference>
<name>A0A291MY40_SPHYA</name>
<dbReference type="KEGG" id="sya:A6768_08500"/>
<sequence>MFVGIDTKHFPRYPDPLKRLAGPALALPTRFLHGLYDGGCEGLDYYWRAMTGSPRGEGGFLRNYADEGIARTD</sequence>
<gene>
    <name evidence="1" type="ORF">A6768_08500</name>
</gene>
<dbReference type="RefSeq" id="WP_097383291.1">
    <property type="nucleotide sequence ID" value="NZ_CP023741.1"/>
</dbReference>
<dbReference type="AlphaFoldDB" id="A0A291MY40"/>
<dbReference type="Proteomes" id="UP000219422">
    <property type="component" value="Chromosome"/>
</dbReference>
<dbReference type="GeneID" id="57776873"/>
<organism evidence="1 2">
    <name type="scientific">Sphingobium yanoikuyae</name>
    <name type="common">Sphingomonas yanoikuyae</name>
    <dbReference type="NCBI Taxonomy" id="13690"/>
    <lineage>
        <taxon>Bacteria</taxon>
        <taxon>Pseudomonadati</taxon>
        <taxon>Pseudomonadota</taxon>
        <taxon>Alphaproteobacteria</taxon>
        <taxon>Sphingomonadales</taxon>
        <taxon>Sphingomonadaceae</taxon>
        <taxon>Sphingobium</taxon>
    </lineage>
</organism>
<evidence type="ECO:0000313" key="1">
    <source>
        <dbReference type="EMBL" id="ATI80039.1"/>
    </source>
</evidence>